<dbReference type="AlphaFoldDB" id="A0A0P9D4R6"/>
<gene>
    <name evidence="1" type="ORF">SE17_05815</name>
</gene>
<reference evidence="1 2" key="1">
    <citation type="submission" date="2015-09" db="EMBL/GenBank/DDBJ databases">
        <title>Draft genome sequence of Kouleothrix aurantiaca JCM 19913.</title>
        <authorList>
            <person name="Hemp J."/>
        </authorList>
    </citation>
    <scope>NUCLEOTIDE SEQUENCE [LARGE SCALE GENOMIC DNA]</scope>
    <source>
        <strain evidence="1 2">COM-B</strain>
    </source>
</reference>
<dbReference type="Proteomes" id="UP000050509">
    <property type="component" value="Unassembled WGS sequence"/>
</dbReference>
<accession>A0A0P9D4R6</accession>
<keyword evidence="2" id="KW-1185">Reference proteome</keyword>
<name>A0A0P9D4R6_9CHLR</name>
<protein>
    <submittedName>
        <fullName evidence="1">Uncharacterized protein</fullName>
    </submittedName>
</protein>
<feature type="non-terminal residue" evidence="1">
    <location>
        <position position="1"/>
    </location>
</feature>
<dbReference type="EMBL" id="LJCR01000115">
    <property type="protein sequence ID" value="KPV54090.1"/>
    <property type="molecule type" value="Genomic_DNA"/>
</dbReference>
<evidence type="ECO:0000313" key="2">
    <source>
        <dbReference type="Proteomes" id="UP000050509"/>
    </source>
</evidence>
<comment type="caution">
    <text evidence="1">The sequence shown here is derived from an EMBL/GenBank/DDBJ whole genome shotgun (WGS) entry which is preliminary data.</text>
</comment>
<sequence length="256" mass="28961">FKDFWTLRDDRDHAEEQLKIIPNREELVAQALDAIYANQHPLKQQILWLQRSYMERLAATPVVADFRQSEPVKLGTQPGERLYAISWTGVIRSQNLFESVTLHFEERGGWHVTGGIGELRDLVDDLAGGRHTLPEMIGLINQAPWIVPRTIERVTIGPYHHRWTENDELIERALAAAPEGEPWMLRAAIERAATTKAAHRSRMDALFGREPMEAGPSVRYRLLLAPLAIKQLLGDADEDGQECAVYGVTRQGDLVS</sequence>
<organism evidence="1 2">
    <name type="scientific">Kouleothrix aurantiaca</name>
    <dbReference type="NCBI Taxonomy" id="186479"/>
    <lineage>
        <taxon>Bacteria</taxon>
        <taxon>Bacillati</taxon>
        <taxon>Chloroflexota</taxon>
        <taxon>Chloroflexia</taxon>
        <taxon>Chloroflexales</taxon>
        <taxon>Roseiflexineae</taxon>
        <taxon>Roseiflexaceae</taxon>
        <taxon>Kouleothrix</taxon>
    </lineage>
</organism>
<evidence type="ECO:0000313" key="1">
    <source>
        <dbReference type="EMBL" id="KPV54090.1"/>
    </source>
</evidence>
<proteinExistence type="predicted"/>